<accession>A0A8T2M078</accession>
<dbReference type="SUPFAM" id="SSF50729">
    <property type="entry name" value="PH domain-like"/>
    <property type="match status" value="1"/>
</dbReference>
<evidence type="ECO:0000256" key="2">
    <source>
        <dbReference type="SAM" id="Phobius"/>
    </source>
</evidence>
<protein>
    <recommendedName>
        <fullName evidence="7">Quattro</fullName>
    </recommendedName>
</protein>
<feature type="region of interest" description="Disordered" evidence="1">
    <location>
        <begin position="614"/>
        <end position="684"/>
    </location>
</feature>
<dbReference type="InterPro" id="IPR052231">
    <property type="entry name" value="Rho_GEF_signaling-related"/>
</dbReference>
<feature type="region of interest" description="Disordered" evidence="1">
    <location>
        <begin position="483"/>
        <end position="509"/>
    </location>
</feature>
<dbReference type="SMART" id="SM00325">
    <property type="entry name" value="RhoGEF"/>
    <property type="match status" value="1"/>
</dbReference>
<feature type="region of interest" description="Disordered" evidence="1">
    <location>
        <begin position="1532"/>
        <end position="1571"/>
    </location>
</feature>
<feature type="compositionally biased region" description="Low complexity" evidence="1">
    <location>
        <begin position="1968"/>
        <end position="1988"/>
    </location>
</feature>
<evidence type="ECO:0008006" key="7">
    <source>
        <dbReference type="Google" id="ProtNLM"/>
    </source>
</evidence>
<feature type="compositionally biased region" description="Polar residues" evidence="1">
    <location>
        <begin position="1309"/>
        <end position="1327"/>
    </location>
</feature>
<dbReference type="GO" id="GO:0005085">
    <property type="term" value="F:guanyl-nucleotide exchange factor activity"/>
    <property type="evidence" value="ECO:0007669"/>
    <property type="project" value="InterPro"/>
</dbReference>
<name>A0A8T2M078_ASTMX</name>
<dbReference type="PANTHER" id="PTHR45845">
    <property type="entry name" value="RHO GUANINE NUCLEOTIDE EXCHANGE FACTOR-RELATED"/>
    <property type="match status" value="1"/>
</dbReference>
<dbReference type="InterPro" id="IPR055251">
    <property type="entry name" value="SOS1_NGEF_PH"/>
</dbReference>
<dbReference type="CDD" id="cd00160">
    <property type="entry name" value="RhoGEF"/>
    <property type="match status" value="1"/>
</dbReference>
<dbReference type="PANTHER" id="PTHR45845:SF2">
    <property type="entry name" value="RIKEN CDNA D630003M21 GENE"/>
    <property type="match status" value="1"/>
</dbReference>
<dbReference type="InterPro" id="IPR011993">
    <property type="entry name" value="PH-like_dom_sf"/>
</dbReference>
<dbReference type="InterPro" id="IPR001849">
    <property type="entry name" value="PH_domain"/>
</dbReference>
<dbReference type="SMART" id="SM00233">
    <property type="entry name" value="PH"/>
    <property type="match status" value="1"/>
</dbReference>
<feature type="region of interest" description="Disordered" evidence="1">
    <location>
        <begin position="1309"/>
        <end position="1328"/>
    </location>
</feature>
<feature type="compositionally biased region" description="Polar residues" evidence="1">
    <location>
        <begin position="1532"/>
        <end position="1553"/>
    </location>
</feature>
<dbReference type="Proteomes" id="UP000752171">
    <property type="component" value="Unassembled WGS sequence"/>
</dbReference>
<dbReference type="Pfam" id="PF00621">
    <property type="entry name" value="RhoGEF"/>
    <property type="match status" value="1"/>
</dbReference>
<keyword evidence="2" id="KW-0472">Membrane</keyword>
<keyword evidence="2" id="KW-0812">Transmembrane</keyword>
<dbReference type="EMBL" id="JAICCE010000005">
    <property type="protein sequence ID" value="KAG9277080.1"/>
    <property type="molecule type" value="Genomic_DNA"/>
</dbReference>
<gene>
    <name evidence="5" type="ORF">AMEX_G7064</name>
</gene>
<organism evidence="5 6">
    <name type="scientific">Astyanax mexicanus</name>
    <name type="common">Blind cave fish</name>
    <name type="synonym">Astyanax fasciatus mexicanus</name>
    <dbReference type="NCBI Taxonomy" id="7994"/>
    <lineage>
        <taxon>Eukaryota</taxon>
        <taxon>Metazoa</taxon>
        <taxon>Chordata</taxon>
        <taxon>Craniata</taxon>
        <taxon>Vertebrata</taxon>
        <taxon>Euteleostomi</taxon>
        <taxon>Actinopterygii</taxon>
        <taxon>Neopterygii</taxon>
        <taxon>Teleostei</taxon>
        <taxon>Ostariophysi</taxon>
        <taxon>Characiformes</taxon>
        <taxon>Characoidei</taxon>
        <taxon>Acestrorhamphidae</taxon>
        <taxon>Acestrorhamphinae</taxon>
        <taxon>Astyanax</taxon>
    </lineage>
</organism>
<dbReference type="PROSITE" id="PS50003">
    <property type="entry name" value="PH_DOMAIN"/>
    <property type="match status" value="1"/>
</dbReference>
<dbReference type="Gene3D" id="2.30.29.30">
    <property type="entry name" value="Pleckstrin-homology domain (PH domain)/Phosphotyrosine-binding domain (PTB)"/>
    <property type="match status" value="1"/>
</dbReference>
<proteinExistence type="predicted"/>
<dbReference type="InterPro" id="IPR000219">
    <property type="entry name" value="DH_dom"/>
</dbReference>
<dbReference type="Gene3D" id="1.20.900.10">
    <property type="entry name" value="Dbl homology (DH) domain"/>
    <property type="match status" value="1"/>
</dbReference>
<evidence type="ECO:0000259" key="4">
    <source>
        <dbReference type="PROSITE" id="PS50010"/>
    </source>
</evidence>
<feature type="compositionally biased region" description="Basic and acidic residues" evidence="1">
    <location>
        <begin position="1556"/>
        <end position="1571"/>
    </location>
</feature>
<feature type="compositionally biased region" description="Low complexity" evidence="1">
    <location>
        <begin position="2026"/>
        <end position="2054"/>
    </location>
</feature>
<feature type="domain" description="PH" evidence="3">
    <location>
        <begin position="1796"/>
        <end position="1903"/>
    </location>
</feature>
<sequence length="2120" mass="239423">MCYLYCKYSHKGILFYIFFSASLIYSFFQNPSSLDWSIQSALSSLFPPFEATAPTVLSQLFRTIEERYHGDALQCLLDYLIPAKHILESVQQAACAEYSDVLFRCEGWPLCMRDRVVIQLAPINPLLLRPGDFYLQVEPFGEQSARIVLKSLLVQGDLLAQENSELQAGLRVQEGPTVEETPIPETSYPCIFTEAWLREVNQGRHGNHLQQCVLSSDQGIVKVPWTEVVNPEFLDKPKANIRSEAMTSCPTAAVMQDNQLLKQEAQLPANMAPLELETMIIPAKDGVAVSVRLVDSGSRLIKVDQPKPVSNSVGKPIGWVSPNTWDCKYNRELEGEYVDLLDFAKEKENLAFNKAALPTLPMSFRPAPNPQKRDDAFYVQATGVIDELCVPCSRNKHLSQDLQKGSESRCRHRQSYLAALRNPVSFEKASVMAPLEETWPDLGETELGCDRHEIDLGIEYLRSSASQGSTQLIQDLMSPCKNLTQQEDSLSTKHPNQNMPQPSPQTVQQPKPLLIGQLPEELHKCVLERKIIPDNRHPCLSETTRYEPCQMRAGGQKHGKSQHLPKMGLRALPDHSSHRQENNAYKCQGVGRKPMNPFLYGPSILHKDLTQPIDQQRPSHVHHSQHNQNMLQHQLQHQNNPVDQKSSYESKLRSESPASPVQVLKVSGKSRSKARSASSVTESVRECLQVDKMTNRSRSDVCPEIIPMVPGIHAMQSKKYTPFLLASPKLDRWKGNKSDTSPSGKDNLQFIPPLNGVMIQTSNAELLSTTQAQNSSTPGPKIQLIPLSQDPAVKSLLQVGIVSLPGSRDRAGRAVLEVYGGKKGWVSPVVSPQELCKLFIFLHSIPRKEVKDLGLTVVIDSRKSQPPSALYKALFMLQEQALHAVHTILLLVDKDQSPRPERQPGLQMDIITSLKALHKTIDGQQLTSELEGTFPYNHTDWLQFHQKLSLFELDLHGATMLLQRAIKKLDSNKKMDTAMDAKSCIQEQKSSMKEVLEDTRMVALQREGGAILARMRKEECKFIQSEDYRDSMEAMNFLYNQVEEGVHTLVMRSNQSLQHLDHVLLLRETEDQLNASREWCEAEQSRWQRDLTDLTEEARERLEQKLADLHSVFTQAKERKEKGMLMIKEVERKIQGTSYPETDSFHINTTKFKTSMAALLLQAEQHRSDLESRIGLYSFCEQVLSLTEECSHCLEHVQMGCSPVEANVNKLKTFQERFKAFSPQRFEEEKSNAVAVKHPGELCVWKKAWAECQNVKRRLKEKLLEFDGIQKPQKPPQKDAGAVLSNAEDSLQALSGSIISSSWGDLESSSQWRGADSQTQSQDSCARSDSEAISGLNLHYKSKEEENLIGGNGPDVCSVITYNCKTESHIETLIEGNQTNPLLTYKPSTEHNTPIALQDQFKEPSLNPHSVLTSSMDSTLQTILTVRLRKFSHKHRSEPDLRAVHLASKGERSTFNQNLVRSCSDDIVKSSSNSASTSCPLPMRKRHSSNKLNVFQADRDSVASHQDRYVSECSNTEPDWTVISNINKPSVSQDDQFSQISRQESLSSVSSPRQGWLKEGESSEIHLDDRSSGSFQEVPIFPDMLEQSPACSPTLALENRSKLLKLQHIMEELLRTEREYVKALSYVMENYFPELERSDVPQDLRGQRGNIFGNLEKLRDFHQHHFLKELELCLRDPFRVGRCFLRHKESFGLYALYSKNKPHSDNLLIHHGKEFFKQKQQELEDKMDLSSYLLKPVQRISKYSLLLQDMLRECETGSHRGHERTEIQAALEVIQFQLRHGNNLLAMDDIQECDVNLKEQGQLIRQDEFLVSFRKKKCYRHIFLFQDLILFSKTKKTEVGNDTYIYKQSFKTSDIGMTHNSGDSGLCFEIWFRRRKSQDTYTLQAGTREVKEAWTKDLERILWEQALHNKEIRMQERVFMGIGYKPFMDIKPSEAAICDRAINCALTGRDCKAATSPQGGFPVQRPNSTGSSDSPSSSSSSSGRGSMSPVGYMIGPSKRGVPTSVCGRFSNPGVSEEYDLDQENGSQSLLVDSSESSGESVSGFSSSVYSCQSVTGREPEEHPSERSAIGVRKARISKVEKNQQEHKAKPKKSPKPQSQMRDEPLGPIQGNNHMGKSTEV</sequence>
<dbReference type="CDD" id="cd13242">
    <property type="entry name" value="PH_puratrophin-1"/>
    <property type="match status" value="1"/>
</dbReference>
<dbReference type="InterPro" id="IPR035899">
    <property type="entry name" value="DBL_dom_sf"/>
</dbReference>
<dbReference type="Pfam" id="PF22697">
    <property type="entry name" value="SOS1_NGEF_PH"/>
    <property type="match status" value="1"/>
</dbReference>
<feature type="region of interest" description="Disordered" evidence="1">
    <location>
        <begin position="1955"/>
        <end position="2120"/>
    </location>
</feature>
<evidence type="ECO:0000313" key="6">
    <source>
        <dbReference type="Proteomes" id="UP000752171"/>
    </source>
</evidence>
<feature type="domain" description="DH" evidence="4">
    <location>
        <begin position="1605"/>
        <end position="1784"/>
    </location>
</feature>
<comment type="caution">
    <text evidence="5">The sequence shown here is derived from an EMBL/GenBank/DDBJ whole genome shotgun (WGS) entry which is preliminary data.</text>
</comment>
<feature type="compositionally biased region" description="Basic and acidic residues" evidence="1">
    <location>
        <begin position="2077"/>
        <end position="2087"/>
    </location>
</feature>
<feature type="transmembrane region" description="Helical" evidence="2">
    <location>
        <begin position="12"/>
        <end position="28"/>
    </location>
</feature>
<dbReference type="SUPFAM" id="SSF48065">
    <property type="entry name" value="DBL homology domain (DH-domain)"/>
    <property type="match status" value="1"/>
</dbReference>
<evidence type="ECO:0000313" key="5">
    <source>
        <dbReference type="EMBL" id="KAG9277080.1"/>
    </source>
</evidence>
<dbReference type="PROSITE" id="PS50010">
    <property type="entry name" value="DH_2"/>
    <property type="match status" value="1"/>
</dbReference>
<keyword evidence="2" id="KW-1133">Transmembrane helix</keyword>
<feature type="compositionally biased region" description="Polar residues" evidence="1">
    <location>
        <begin position="2109"/>
        <end position="2120"/>
    </location>
</feature>
<reference evidence="5 6" key="1">
    <citation type="submission" date="2021-07" db="EMBL/GenBank/DDBJ databases">
        <authorList>
            <person name="Imarazene B."/>
            <person name="Zahm M."/>
            <person name="Klopp C."/>
            <person name="Cabau C."/>
            <person name="Beille S."/>
            <person name="Jouanno E."/>
            <person name="Castinel A."/>
            <person name="Lluch J."/>
            <person name="Gil L."/>
            <person name="Kuchtly C."/>
            <person name="Lopez Roques C."/>
            <person name="Donnadieu C."/>
            <person name="Parrinello H."/>
            <person name="Journot L."/>
            <person name="Du K."/>
            <person name="Schartl M."/>
            <person name="Retaux S."/>
            <person name="Guiguen Y."/>
        </authorList>
    </citation>
    <scope>NUCLEOTIDE SEQUENCE [LARGE SCALE GENOMIC DNA]</scope>
    <source>
        <strain evidence="5">Pach_M1</strain>
        <tissue evidence="5">Testis</tissue>
    </source>
</reference>
<feature type="compositionally biased region" description="Low complexity" evidence="1">
    <location>
        <begin position="626"/>
        <end position="640"/>
    </location>
</feature>
<evidence type="ECO:0000256" key="1">
    <source>
        <dbReference type="SAM" id="MobiDB-lite"/>
    </source>
</evidence>
<evidence type="ECO:0000259" key="3">
    <source>
        <dbReference type="PROSITE" id="PS50003"/>
    </source>
</evidence>